<dbReference type="OMA" id="VQFRTHP"/>
<feature type="domain" description="MHD" evidence="13">
    <location>
        <begin position="309"/>
        <end position="543"/>
    </location>
</feature>
<dbReference type="InterPro" id="IPR028565">
    <property type="entry name" value="MHD"/>
</dbReference>
<reference evidence="14 15" key="1">
    <citation type="journal article" date="2011" name="Genome Res.">
        <title>Phylogeny-wide analysis of social amoeba genomes highlights ancient origins for complex intercellular communication.</title>
        <authorList>
            <person name="Heidel A.J."/>
            <person name="Lawal H.M."/>
            <person name="Felder M."/>
            <person name="Schilde C."/>
            <person name="Helps N.R."/>
            <person name="Tunggal B."/>
            <person name="Rivero F."/>
            <person name="John U."/>
            <person name="Schleicher M."/>
            <person name="Eichinger L."/>
            <person name="Platzer M."/>
            <person name="Noegel A.A."/>
            <person name="Schaap P."/>
            <person name="Gloeckner G."/>
        </authorList>
    </citation>
    <scope>NUCLEOTIDE SEQUENCE [LARGE SCALE GENOMIC DNA]</scope>
    <source>
        <strain evidence="15">ATCC 26659 / Pp 5 / PN500</strain>
    </source>
</reference>
<dbReference type="InterPro" id="IPR027059">
    <property type="entry name" value="Coatomer_dsu"/>
</dbReference>
<evidence type="ECO:0000256" key="6">
    <source>
        <dbReference type="ARBA" id="ARBA00022927"/>
    </source>
</evidence>
<dbReference type="GO" id="GO:0006888">
    <property type="term" value="P:endoplasmic reticulum to Golgi vesicle-mediated transport"/>
    <property type="evidence" value="ECO:0007669"/>
    <property type="project" value="TreeGrafter"/>
</dbReference>
<evidence type="ECO:0000256" key="11">
    <source>
        <dbReference type="RuleBase" id="RU366052"/>
    </source>
</evidence>
<evidence type="ECO:0000313" key="14">
    <source>
        <dbReference type="EMBL" id="EFA75442.1"/>
    </source>
</evidence>
<keyword evidence="15" id="KW-1185">Reference proteome</keyword>
<dbReference type="GO" id="GO:0000139">
    <property type="term" value="C:Golgi membrane"/>
    <property type="evidence" value="ECO:0007669"/>
    <property type="project" value="UniProtKB-SubCell"/>
</dbReference>
<keyword evidence="6 10" id="KW-0653">Protein transport</keyword>
<dbReference type="Proteomes" id="UP000001396">
    <property type="component" value="Unassembled WGS sequence"/>
</dbReference>
<keyword evidence="3 10" id="KW-0813">Transport</keyword>
<comment type="similarity">
    <text evidence="1 10">Belongs to the adaptor complexes medium subunit family. Delta-COP subfamily.</text>
</comment>
<evidence type="ECO:0000256" key="7">
    <source>
        <dbReference type="ARBA" id="ARBA00023034"/>
    </source>
</evidence>
<dbReference type="STRING" id="670386.D3BTM5"/>
<feature type="compositionally biased region" description="Low complexity" evidence="12">
    <location>
        <begin position="215"/>
        <end position="239"/>
    </location>
</feature>
<evidence type="ECO:0000256" key="3">
    <source>
        <dbReference type="ARBA" id="ARBA00022448"/>
    </source>
</evidence>
<keyword evidence="8 10" id="KW-0472">Membrane</keyword>
<evidence type="ECO:0000256" key="1">
    <source>
        <dbReference type="ARBA" id="ARBA00010516"/>
    </source>
</evidence>
<keyword evidence="5 10" id="KW-0931">ER-Golgi transport</keyword>
<dbReference type="Pfam" id="PF01217">
    <property type="entry name" value="Clat_adaptor_s"/>
    <property type="match status" value="1"/>
</dbReference>
<evidence type="ECO:0000256" key="8">
    <source>
        <dbReference type="ARBA" id="ARBA00023136"/>
    </source>
</evidence>
<keyword evidence="7 10" id="KW-0333">Golgi apparatus</keyword>
<accession>D3BTM5</accession>
<comment type="subunit">
    <text evidence="2 10">Oligomeric complex that consists of at least the alpha, beta, beta', gamma, delta, epsilon and zeta subunits.</text>
</comment>
<proteinExistence type="inferred from homology"/>
<comment type="subcellular location">
    <subcellularLocation>
        <location evidence="10 11">Cytoplasm</location>
    </subcellularLocation>
    <subcellularLocation>
        <location evidence="10 11">Cytoplasmic vesicle</location>
        <location evidence="10 11">COPI-coated vesicle membrane</location>
        <topology evidence="10 11">Peripheral membrane protein</topology>
        <orientation evidence="10 11">Cytoplasmic side</orientation>
    </subcellularLocation>
    <subcellularLocation>
        <location evidence="10 11">Golgi apparatus membrane</location>
        <topology evidence="10 11">Peripheral membrane protein</topology>
        <orientation evidence="10 11">Cytoplasmic side</orientation>
    </subcellularLocation>
</comment>
<dbReference type="Pfam" id="PF00928">
    <property type="entry name" value="Adap_comp_sub"/>
    <property type="match status" value="1"/>
</dbReference>
<dbReference type="GO" id="GO:0030126">
    <property type="term" value="C:COPI vesicle coat"/>
    <property type="evidence" value="ECO:0007669"/>
    <property type="project" value="UniProtKB-UniRule"/>
</dbReference>
<sequence length="543" mass="59885">MSIITVENKFDDSLDFCKVVLAAAICTKNGRPLLSRQFSEMTKSRIEGLLSAFPKLIGNGKQHTFIETENIRYVYQPLEQLYLVLITNKNSNILEDLETLHLLAKLVPEYSSFDEADVSRKAFDIIFTFDEVIAMGYKERVTVQQIKHFISMESHEEERDRMDRELRESEAKKNANKKIKEIEKLRQDDLARGGSGRVGGGIGGGMGGGGGMGSGSMSPSYSSDQHYSGGSGYSSSNPSPRMDKRESTPPTKSQVPSKEGMKLSKSIKKSSLAQVLKEEKVVEKEEELEALLSSDNTGSLAPPTPAIPTEAVHIVVEETVTIVMENDGTINTLDIKGVLDVNVNDPNLGRVKVSVQMPNNSNFQCITHPNIDKPALTSSSTLRLKDGQKAFPAGGVLKWRYRVPEDSMIPLKVNCWPSPSGQSTTVNLEYESVVQFPLKNIVISIPNPSSAAPSVDQFDGLYEYDSKAKNILWKIPHVDNSNRTGSLVFTVKGATSNFFPVHVNFVGNNSLFVTVAEVIQEETNKPTKFSTETTLMVDSYEIN</sequence>
<dbReference type="CDD" id="cd14830">
    <property type="entry name" value="Delta_COP_N"/>
    <property type="match status" value="1"/>
</dbReference>
<dbReference type="FunFam" id="3.30.450.60:FF:000003">
    <property type="entry name" value="Coatomer subunit delta"/>
    <property type="match status" value="1"/>
</dbReference>
<evidence type="ECO:0000256" key="5">
    <source>
        <dbReference type="ARBA" id="ARBA00022892"/>
    </source>
</evidence>
<dbReference type="InterPro" id="IPR036168">
    <property type="entry name" value="AP2_Mu_C_sf"/>
</dbReference>
<comment type="function">
    <text evidence="10">The coatomer is a cytosolic protein complex that binds to dilysine motifs and reversibly associates with Golgi non-clathrin-coated vesicles, which further mediate biosynthetic protein transport from the ER, via the Golgi up to the trans Golgi network. Coatomer complex is required for budding from Golgi membranes, and is essential for the retrograde Golgi-to-ER transport of dilysine-tagged proteins.</text>
</comment>
<dbReference type="SUPFAM" id="SSF49447">
    <property type="entry name" value="Second domain of Mu2 adaptin subunit (ap50) of ap2 adaptor"/>
    <property type="match status" value="1"/>
</dbReference>
<evidence type="ECO:0000256" key="2">
    <source>
        <dbReference type="ARBA" id="ARBA00011775"/>
    </source>
</evidence>
<dbReference type="PANTHER" id="PTHR10121:SF0">
    <property type="entry name" value="COATOMER SUBUNIT DELTA"/>
    <property type="match status" value="1"/>
</dbReference>
<evidence type="ECO:0000256" key="12">
    <source>
        <dbReference type="SAM" id="MobiDB-lite"/>
    </source>
</evidence>
<keyword evidence="4 10" id="KW-0963">Cytoplasm</keyword>
<evidence type="ECO:0000256" key="9">
    <source>
        <dbReference type="ARBA" id="ARBA00023329"/>
    </source>
</evidence>
<dbReference type="CDD" id="cd09254">
    <property type="entry name" value="AP_delta-COPI_MHD"/>
    <property type="match status" value="1"/>
</dbReference>
<dbReference type="FunCoup" id="D3BTM5">
    <property type="interactions" value="1071"/>
</dbReference>
<evidence type="ECO:0000313" key="15">
    <source>
        <dbReference type="Proteomes" id="UP000001396"/>
    </source>
</evidence>
<protein>
    <recommendedName>
        <fullName evidence="10">Coatomer subunit delta</fullName>
    </recommendedName>
</protein>
<dbReference type="InParanoid" id="D3BTM5"/>
<dbReference type="PROSITE" id="PS51072">
    <property type="entry name" value="MHD"/>
    <property type="match status" value="1"/>
</dbReference>
<evidence type="ECO:0000256" key="10">
    <source>
        <dbReference type="RuleBase" id="RU364018"/>
    </source>
</evidence>
<dbReference type="InterPro" id="IPR022775">
    <property type="entry name" value="AP_mu_sigma_su"/>
</dbReference>
<evidence type="ECO:0000259" key="13">
    <source>
        <dbReference type="PROSITE" id="PS51072"/>
    </source>
</evidence>
<name>D3BTM5_HETP5</name>
<gene>
    <name evidence="14" type="ORF">PPL_11522</name>
</gene>
<feature type="compositionally biased region" description="Basic and acidic residues" evidence="12">
    <location>
        <begin position="154"/>
        <end position="191"/>
    </location>
</feature>
<dbReference type="GeneID" id="31366990"/>
<dbReference type="AlphaFoldDB" id="D3BTM5"/>
<dbReference type="InterPro" id="IPR011012">
    <property type="entry name" value="Longin-like_dom_sf"/>
</dbReference>
<feature type="compositionally biased region" description="Gly residues" evidence="12">
    <location>
        <begin position="193"/>
        <end position="214"/>
    </location>
</feature>
<dbReference type="PANTHER" id="PTHR10121">
    <property type="entry name" value="COATOMER SUBUNIT DELTA"/>
    <property type="match status" value="1"/>
</dbReference>
<dbReference type="Gene3D" id="2.60.40.1170">
    <property type="entry name" value="Mu homology domain, subdomain B"/>
    <property type="match status" value="2"/>
</dbReference>
<organism evidence="14 15">
    <name type="scientific">Heterostelium pallidum (strain ATCC 26659 / Pp 5 / PN500)</name>
    <name type="common">Cellular slime mold</name>
    <name type="synonym">Polysphondylium pallidum</name>
    <dbReference type="NCBI Taxonomy" id="670386"/>
    <lineage>
        <taxon>Eukaryota</taxon>
        <taxon>Amoebozoa</taxon>
        <taxon>Evosea</taxon>
        <taxon>Eumycetozoa</taxon>
        <taxon>Dictyostelia</taxon>
        <taxon>Acytosteliales</taxon>
        <taxon>Acytosteliaceae</taxon>
        <taxon>Heterostelium</taxon>
    </lineage>
</organism>
<feature type="region of interest" description="Disordered" evidence="12">
    <location>
        <begin position="154"/>
        <end position="269"/>
    </location>
</feature>
<dbReference type="Gene3D" id="3.30.450.60">
    <property type="match status" value="1"/>
</dbReference>
<dbReference type="GO" id="GO:0051645">
    <property type="term" value="P:Golgi localization"/>
    <property type="evidence" value="ECO:0007669"/>
    <property type="project" value="TreeGrafter"/>
</dbReference>
<dbReference type="RefSeq" id="XP_020427576.1">
    <property type="nucleotide sequence ID" value="XM_020582273.1"/>
</dbReference>
<dbReference type="GO" id="GO:0015031">
    <property type="term" value="P:protein transport"/>
    <property type="evidence" value="ECO:0007669"/>
    <property type="project" value="UniProtKB-KW"/>
</dbReference>
<dbReference type="SUPFAM" id="SSF64356">
    <property type="entry name" value="SNARE-like"/>
    <property type="match status" value="1"/>
</dbReference>
<dbReference type="GO" id="GO:0006890">
    <property type="term" value="P:retrograde vesicle-mediated transport, Golgi to endoplasmic reticulum"/>
    <property type="evidence" value="ECO:0007669"/>
    <property type="project" value="UniProtKB-UniRule"/>
</dbReference>
<evidence type="ECO:0000256" key="4">
    <source>
        <dbReference type="ARBA" id="ARBA00022490"/>
    </source>
</evidence>
<dbReference type="EMBL" id="ADBJ01000056">
    <property type="protein sequence ID" value="EFA75442.1"/>
    <property type="molecule type" value="Genomic_DNA"/>
</dbReference>
<keyword evidence="9 10" id="KW-0968">Cytoplasmic vesicle</keyword>
<comment type="caution">
    <text evidence="14">The sequence shown here is derived from an EMBL/GenBank/DDBJ whole genome shotgun (WGS) entry which is preliminary data.</text>
</comment>